<sequence length="263" mass="30239">MKRIHISSFSFLFLISTSIHLSAQSKNQESLYLKLNPFEYLMGKYNANQGLIPIQLEENQKDHFLRPEVKSALLKMIDAFEDSKPASYKQEIFLVSSFRNFNQQKQIWESKFTGKKAMRVPIKDKTPAEIIALILEFSSAPGTSRHHWGTDFDLNALDNGYFEGNGRGKILYDWLQKNAHLYGFCQPYNELAKRGGKGYQEEKWHWSYAPIAQNLQAAWLKAYSEKKISISGSFLGSEELGDKSVEFVRSINSDCDKIAKQFN</sequence>
<dbReference type="InterPro" id="IPR009045">
    <property type="entry name" value="Zn_M74/Hedgehog-like"/>
</dbReference>
<name>A0A2P2E476_9LEPT</name>
<feature type="domain" description="D-alanyl-D-alanine carboxypeptidase-like core" evidence="1">
    <location>
        <begin position="63"/>
        <end position="210"/>
    </location>
</feature>
<dbReference type="InterPro" id="IPR052179">
    <property type="entry name" value="DD-CPase-like"/>
</dbReference>
<dbReference type="Pfam" id="PF02557">
    <property type="entry name" value="VanY"/>
    <property type="match status" value="1"/>
</dbReference>
<dbReference type="PANTHER" id="PTHR34385">
    <property type="entry name" value="D-ALANYL-D-ALANINE CARBOXYPEPTIDASE"/>
    <property type="match status" value="1"/>
</dbReference>
<keyword evidence="2" id="KW-0121">Carboxypeptidase</keyword>
<dbReference type="Proteomes" id="UP000245133">
    <property type="component" value="Unassembled WGS sequence"/>
</dbReference>
<dbReference type="OrthoDB" id="9792074at2"/>
<keyword evidence="3" id="KW-1185">Reference proteome</keyword>
<evidence type="ECO:0000313" key="3">
    <source>
        <dbReference type="Proteomes" id="UP000245133"/>
    </source>
</evidence>
<dbReference type="CDD" id="cd14847">
    <property type="entry name" value="DD-carboxypeptidase_like"/>
    <property type="match status" value="1"/>
</dbReference>
<keyword evidence="2" id="KW-0645">Protease</keyword>
<protein>
    <submittedName>
        <fullName evidence="2">Serine-type D-Ala-D-Ala carboxypeptidase</fullName>
    </submittedName>
</protein>
<dbReference type="Gene3D" id="3.30.1380.10">
    <property type="match status" value="1"/>
</dbReference>
<comment type="caution">
    <text evidence="2">The sequence shown here is derived from an EMBL/GenBank/DDBJ whole genome shotgun (WGS) entry which is preliminary data.</text>
</comment>
<evidence type="ECO:0000259" key="1">
    <source>
        <dbReference type="Pfam" id="PF02557"/>
    </source>
</evidence>
<organism evidence="2 3">
    <name type="scientific">Leptospira ryugenii</name>
    <dbReference type="NCBI Taxonomy" id="1917863"/>
    <lineage>
        <taxon>Bacteria</taxon>
        <taxon>Pseudomonadati</taxon>
        <taxon>Spirochaetota</taxon>
        <taxon>Spirochaetia</taxon>
        <taxon>Leptospirales</taxon>
        <taxon>Leptospiraceae</taxon>
        <taxon>Leptospira</taxon>
    </lineage>
</organism>
<accession>A0A2P2E476</accession>
<dbReference type="PANTHER" id="PTHR34385:SF1">
    <property type="entry name" value="PEPTIDOGLYCAN L-ALANYL-D-GLUTAMATE ENDOPEPTIDASE CWLK"/>
    <property type="match status" value="1"/>
</dbReference>
<gene>
    <name evidence="2" type="ORF">LPTSP4_32260</name>
</gene>
<keyword evidence="2" id="KW-0378">Hydrolase</keyword>
<dbReference type="InterPro" id="IPR003709">
    <property type="entry name" value="VanY-like_core_dom"/>
</dbReference>
<dbReference type="EMBL" id="BFBB01000008">
    <property type="protein sequence ID" value="GBF51688.1"/>
    <property type="molecule type" value="Genomic_DNA"/>
</dbReference>
<dbReference type="GO" id="GO:0004180">
    <property type="term" value="F:carboxypeptidase activity"/>
    <property type="evidence" value="ECO:0007669"/>
    <property type="project" value="UniProtKB-KW"/>
</dbReference>
<dbReference type="GO" id="GO:0006508">
    <property type="term" value="P:proteolysis"/>
    <property type="evidence" value="ECO:0007669"/>
    <property type="project" value="InterPro"/>
</dbReference>
<dbReference type="RefSeq" id="WP_108977998.1">
    <property type="nucleotide sequence ID" value="NZ_BFBB01000008.1"/>
</dbReference>
<reference evidence="2 3" key="1">
    <citation type="submission" date="2018-02" db="EMBL/GenBank/DDBJ databases">
        <title>Novel Leptospira species isolated from soil and water in Japan.</title>
        <authorList>
            <person name="Nakao R."/>
            <person name="Masuzawa T."/>
        </authorList>
    </citation>
    <scope>NUCLEOTIDE SEQUENCE [LARGE SCALE GENOMIC DNA]</scope>
    <source>
        <strain evidence="2 3">YH101</strain>
    </source>
</reference>
<dbReference type="SUPFAM" id="SSF55166">
    <property type="entry name" value="Hedgehog/DD-peptidase"/>
    <property type="match status" value="1"/>
</dbReference>
<evidence type="ECO:0000313" key="2">
    <source>
        <dbReference type="EMBL" id="GBF51688.1"/>
    </source>
</evidence>
<dbReference type="AlphaFoldDB" id="A0A2P2E476"/>
<proteinExistence type="predicted"/>